<dbReference type="EMBL" id="BQNB010009560">
    <property type="protein sequence ID" value="GJS65185.1"/>
    <property type="molecule type" value="Genomic_DNA"/>
</dbReference>
<reference evidence="4" key="2">
    <citation type="submission" date="2022-01" db="EMBL/GenBank/DDBJ databases">
        <authorList>
            <person name="Yamashiro T."/>
            <person name="Shiraishi A."/>
            <person name="Satake H."/>
            <person name="Nakayama K."/>
        </authorList>
    </citation>
    <scope>NUCLEOTIDE SEQUENCE</scope>
</reference>
<name>A0ABQ4XJY1_9ASTR</name>
<dbReference type="SUPFAM" id="SSF56672">
    <property type="entry name" value="DNA/RNA polymerases"/>
    <property type="match status" value="1"/>
</dbReference>
<dbReference type="InterPro" id="IPR050951">
    <property type="entry name" value="Retrovirus_Pol_polyprotein"/>
</dbReference>
<comment type="caution">
    <text evidence="4">The sequence shown here is derived from an EMBL/GenBank/DDBJ whole genome shotgun (WGS) entry which is preliminary data.</text>
</comment>
<dbReference type="Gene3D" id="3.10.10.10">
    <property type="entry name" value="HIV Type 1 Reverse Transcriptase, subunit A, domain 1"/>
    <property type="match status" value="2"/>
</dbReference>
<keyword evidence="4" id="KW-0808">Transferase</keyword>
<protein>
    <submittedName>
        <fullName evidence="4">Reverse transcriptase domain-containing protein</fullName>
    </submittedName>
</protein>
<dbReference type="Gene3D" id="3.30.70.270">
    <property type="match status" value="2"/>
</dbReference>
<keyword evidence="4" id="KW-0695">RNA-directed DNA polymerase</keyword>
<gene>
    <name evidence="4" type="ORF">Tco_0679749</name>
</gene>
<keyword evidence="1" id="KW-0863">Zinc-finger</keyword>
<dbReference type="InterPro" id="IPR001878">
    <property type="entry name" value="Znf_CCHC"/>
</dbReference>
<reference evidence="4" key="1">
    <citation type="journal article" date="2022" name="Int. J. Mol. Sci.">
        <title>Draft Genome of Tanacetum Coccineum: Genomic Comparison of Closely Related Tanacetum-Family Plants.</title>
        <authorList>
            <person name="Yamashiro T."/>
            <person name="Shiraishi A."/>
            <person name="Nakayama K."/>
            <person name="Satake H."/>
        </authorList>
    </citation>
    <scope>NUCLEOTIDE SEQUENCE</scope>
</reference>
<evidence type="ECO:0000256" key="2">
    <source>
        <dbReference type="SAM" id="MobiDB-lite"/>
    </source>
</evidence>
<keyword evidence="5" id="KW-1185">Reference proteome</keyword>
<dbReference type="InterPro" id="IPR043128">
    <property type="entry name" value="Rev_trsase/Diguanyl_cyclase"/>
</dbReference>
<evidence type="ECO:0000313" key="4">
    <source>
        <dbReference type="EMBL" id="GJS65185.1"/>
    </source>
</evidence>
<dbReference type="InterPro" id="IPR043502">
    <property type="entry name" value="DNA/RNA_pol_sf"/>
</dbReference>
<dbReference type="PROSITE" id="PS50158">
    <property type="entry name" value="ZF_CCHC"/>
    <property type="match status" value="1"/>
</dbReference>
<dbReference type="PANTHER" id="PTHR37984:SF5">
    <property type="entry name" value="PROTEIN NYNRIN-LIKE"/>
    <property type="match status" value="1"/>
</dbReference>
<dbReference type="GO" id="GO:0003964">
    <property type="term" value="F:RNA-directed DNA polymerase activity"/>
    <property type="evidence" value="ECO:0007669"/>
    <property type="project" value="UniProtKB-KW"/>
</dbReference>
<evidence type="ECO:0000259" key="3">
    <source>
        <dbReference type="PROSITE" id="PS50158"/>
    </source>
</evidence>
<keyword evidence="4" id="KW-0548">Nucleotidyltransferase</keyword>
<feature type="compositionally biased region" description="Basic and acidic residues" evidence="2">
    <location>
        <begin position="171"/>
        <end position="181"/>
    </location>
</feature>
<evidence type="ECO:0000313" key="5">
    <source>
        <dbReference type="Proteomes" id="UP001151760"/>
    </source>
</evidence>
<dbReference type="Proteomes" id="UP001151760">
    <property type="component" value="Unassembled WGS sequence"/>
</dbReference>
<feature type="region of interest" description="Disordered" evidence="2">
    <location>
        <begin position="163"/>
        <end position="193"/>
    </location>
</feature>
<keyword evidence="1" id="KW-0862">Zinc</keyword>
<keyword evidence="1" id="KW-0479">Metal-binding</keyword>
<sequence length="539" mass="61689">MPIRNLVSFESYRMGFGYANHHVMIVSDEKVVQIPYGDEVLIVQGDRDGKGEKSKLSIISCTKTQKYIKRGCLIFLAQVTKKKLVTVFRAYVILLSEPECELSTRPILLFLLRRLIPSSRNMPIKLNMTLTRHLRMTETRQGMSSAEIDQIVAQRVIRQETPIEKNANNKRKFENQPKDNRVPQQPPFKKPDVARDYTIGANENKAYVRNLPCCNKCKLHHVGPCTVKCSKCKRAGHVTRDCKASIAAMNQRAHVANPKATITCYECDRDGKGENSKFSIISYTKTQKYIKRGCSILLAQVTKKETEDKLEEKRLEDVPTVQDFLEVLLEDFPGLPPSRQVEFQIDLVPGAALVARAPYILAPSELQELSTQLQELSEKGFIRPNRLEIWLSPTQSSRGSIPKIAFRTRYGHYEFQVMSFGLTNAPTEEHAEHLKLILELEELYAKFWKCEFLLSKVKFLGHVIDSEAIHVEPAKIELIKDWASPKNPIKIRQFLGLAGYYRRFIEGFSKIAKPMTKLTQRNAKFNWSEKAEAAFQLLK</sequence>
<accession>A0ABQ4XJY1</accession>
<dbReference type="PANTHER" id="PTHR37984">
    <property type="entry name" value="PROTEIN CBG26694"/>
    <property type="match status" value="1"/>
</dbReference>
<organism evidence="4 5">
    <name type="scientific">Tanacetum coccineum</name>
    <dbReference type="NCBI Taxonomy" id="301880"/>
    <lineage>
        <taxon>Eukaryota</taxon>
        <taxon>Viridiplantae</taxon>
        <taxon>Streptophyta</taxon>
        <taxon>Embryophyta</taxon>
        <taxon>Tracheophyta</taxon>
        <taxon>Spermatophyta</taxon>
        <taxon>Magnoliopsida</taxon>
        <taxon>eudicotyledons</taxon>
        <taxon>Gunneridae</taxon>
        <taxon>Pentapetalae</taxon>
        <taxon>asterids</taxon>
        <taxon>campanulids</taxon>
        <taxon>Asterales</taxon>
        <taxon>Asteraceae</taxon>
        <taxon>Asteroideae</taxon>
        <taxon>Anthemideae</taxon>
        <taxon>Anthemidinae</taxon>
        <taxon>Tanacetum</taxon>
    </lineage>
</organism>
<evidence type="ECO:0000256" key="1">
    <source>
        <dbReference type="PROSITE-ProRule" id="PRU00047"/>
    </source>
</evidence>
<feature type="domain" description="CCHC-type" evidence="3">
    <location>
        <begin position="228"/>
        <end position="243"/>
    </location>
</feature>
<proteinExistence type="predicted"/>